<gene>
    <name evidence="2" type="ORF">HD597_000584</name>
</gene>
<dbReference type="Pfam" id="PF01177">
    <property type="entry name" value="Asp_Glu_race"/>
    <property type="match status" value="1"/>
</dbReference>
<reference evidence="2" key="1">
    <citation type="submission" date="2022-06" db="EMBL/GenBank/DDBJ databases">
        <title>Sequencing the genomes of 1000 actinobacteria strains.</title>
        <authorList>
            <person name="Klenk H.-P."/>
        </authorList>
    </citation>
    <scope>NUCLEOTIDE SEQUENCE</scope>
    <source>
        <strain evidence="2">DSM 46694</strain>
    </source>
</reference>
<comment type="similarity">
    <text evidence="1">Belongs to the HyuE racemase family.</text>
</comment>
<evidence type="ECO:0000313" key="2">
    <source>
        <dbReference type="EMBL" id="MCP2353564.1"/>
    </source>
</evidence>
<proteinExistence type="inferred from homology"/>
<dbReference type="InterPro" id="IPR053714">
    <property type="entry name" value="Iso_Racemase_Enz_sf"/>
</dbReference>
<organism evidence="2 3">
    <name type="scientific">Nonomuraea thailandensis</name>
    <dbReference type="NCBI Taxonomy" id="1188745"/>
    <lineage>
        <taxon>Bacteria</taxon>
        <taxon>Bacillati</taxon>
        <taxon>Actinomycetota</taxon>
        <taxon>Actinomycetes</taxon>
        <taxon>Streptosporangiales</taxon>
        <taxon>Streptosporangiaceae</taxon>
        <taxon>Nonomuraea</taxon>
    </lineage>
</organism>
<dbReference type="RefSeq" id="WP_253740104.1">
    <property type="nucleotide sequence ID" value="NZ_BAABKA010000085.1"/>
</dbReference>
<comment type="caution">
    <text evidence="2">The sequence shown here is derived from an EMBL/GenBank/DDBJ whole genome shotgun (WGS) entry which is preliminary data.</text>
</comment>
<keyword evidence="3" id="KW-1185">Reference proteome</keyword>
<dbReference type="GO" id="GO:0047661">
    <property type="term" value="F:amino-acid racemase activity"/>
    <property type="evidence" value="ECO:0007669"/>
    <property type="project" value="InterPro"/>
</dbReference>
<name>A0A9X2G6N4_9ACTN</name>
<dbReference type="EMBL" id="JAMZEB010000001">
    <property type="protein sequence ID" value="MCP2353564.1"/>
    <property type="molecule type" value="Genomic_DNA"/>
</dbReference>
<dbReference type="Proteomes" id="UP001139648">
    <property type="component" value="Unassembled WGS sequence"/>
</dbReference>
<protein>
    <submittedName>
        <fullName evidence="2">Asp/Glu/hydantoin racemase</fullName>
    </submittedName>
</protein>
<evidence type="ECO:0000313" key="3">
    <source>
        <dbReference type="Proteomes" id="UP001139648"/>
    </source>
</evidence>
<dbReference type="InterPro" id="IPR015942">
    <property type="entry name" value="Asp/Glu/hydantoin_racemase"/>
</dbReference>
<dbReference type="Gene3D" id="3.40.50.12500">
    <property type="match status" value="1"/>
</dbReference>
<evidence type="ECO:0000256" key="1">
    <source>
        <dbReference type="ARBA" id="ARBA00038414"/>
    </source>
</evidence>
<sequence>MRIFAVTPIHVGGAELARRQARYDALCPEWLRVVLHDLGEQAPASLETAADIHESEVRVVDVLQEAPDGYDAVMADCVLDPGGVELATCSRLPVLGLLRMSLGWSVCTGRQAGAVTRNRAIAEELAARVESYGWAGSFTGVEVLGLGVETIADGDQWGASVGAAVDRLGRAGADTVINGCSAVELPPGALPGGSRLVDPTALALRLLATSEAA</sequence>
<dbReference type="AlphaFoldDB" id="A0A9X2G6N4"/>
<accession>A0A9X2G6N4</accession>